<comment type="caution">
    <text evidence="2">The sequence shown here is derived from an EMBL/GenBank/DDBJ whole genome shotgun (WGS) entry which is preliminary data.</text>
</comment>
<organism evidence="2 3">
    <name type="scientific">Halanaerobium polyolivorans</name>
    <dbReference type="NCBI Taxonomy" id="2886943"/>
    <lineage>
        <taxon>Bacteria</taxon>
        <taxon>Bacillati</taxon>
        <taxon>Bacillota</taxon>
        <taxon>Clostridia</taxon>
        <taxon>Halanaerobiales</taxon>
        <taxon>Halanaerobiaceae</taxon>
        <taxon>Halanaerobium</taxon>
    </lineage>
</organism>
<dbReference type="Proteomes" id="UP001199296">
    <property type="component" value="Unassembled WGS sequence"/>
</dbReference>
<protein>
    <submittedName>
        <fullName evidence="2">GNAT family N-acetyltransferase</fullName>
        <ecNumber evidence="2">2.3.1.-</ecNumber>
    </submittedName>
</protein>
<dbReference type="RefSeq" id="WP_229343428.1">
    <property type="nucleotide sequence ID" value="NZ_JAJFAT010000001.1"/>
</dbReference>
<dbReference type="InterPro" id="IPR000182">
    <property type="entry name" value="GNAT_dom"/>
</dbReference>
<dbReference type="SUPFAM" id="SSF55729">
    <property type="entry name" value="Acyl-CoA N-acyltransferases (Nat)"/>
    <property type="match status" value="1"/>
</dbReference>
<keyword evidence="3" id="KW-1185">Reference proteome</keyword>
<reference evidence="2 3" key="1">
    <citation type="submission" date="2021-10" db="EMBL/GenBank/DDBJ databases">
        <authorList>
            <person name="Grouzdev D.S."/>
            <person name="Pantiukh K.S."/>
            <person name="Krutkina M.S."/>
        </authorList>
    </citation>
    <scope>NUCLEOTIDE SEQUENCE [LARGE SCALE GENOMIC DNA]</scope>
    <source>
        <strain evidence="2 3">Z-7514</strain>
    </source>
</reference>
<evidence type="ECO:0000313" key="3">
    <source>
        <dbReference type="Proteomes" id="UP001199296"/>
    </source>
</evidence>
<dbReference type="InterPro" id="IPR016181">
    <property type="entry name" value="Acyl_CoA_acyltransferase"/>
</dbReference>
<gene>
    <name evidence="2" type="ORF">LJ207_01540</name>
</gene>
<dbReference type="PANTHER" id="PTHR42791">
    <property type="entry name" value="GNAT FAMILY ACETYLTRANSFERASE"/>
    <property type="match status" value="1"/>
</dbReference>
<dbReference type="EC" id="2.3.1.-" evidence="2"/>
<name>A0AAW4WSL7_9FIRM</name>
<evidence type="ECO:0000259" key="1">
    <source>
        <dbReference type="PROSITE" id="PS51186"/>
    </source>
</evidence>
<sequence>MYNIKIFNAGKDDLKEVFAVFSNAFVNEGISSYIFDFSKKKSKKVFSRLNMIIGELYLAEGNQILAAKSENKIVGSAILAKDYELSDAELFKHILSKDIALLASVLCRLNFIRAYKVHKASKKPDKLPDKFMTLDMLAVDPAYQNQSIGTQLLNKVHKIAEESGEYKGVYLITGEKENEELYQYFGYKTIEVKKASKLNIYHMFRENSN</sequence>
<dbReference type="PANTHER" id="PTHR42791:SF1">
    <property type="entry name" value="N-ACETYLTRANSFERASE DOMAIN-CONTAINING PROTEIN"/>
    <property type="match status" value="1"/>
</dbReference>
<feature type="domain" description="N-acetyltransferase" evidence="1">
    <location>
        <begin position="4"/>
        <end position="208"/>
    </location>
</feature>
<keyword evidence="2" id="KW-0808">Transferase</keyword>
<keyword evidence="2" id="KW-0012">Acyltransferase</keyword>
<dbReference type="AlphaFoldDB" id="A0AAW4WSL7"/>
<evidence type="ECO:0000313" key="2">
    <source>
        <dbReference type="EMBL" id="MCC3144006.1"/>
    </source>
</evidence>
<dbReference type="Gene3D" id="3.40.630.30">
    <property type="match status" value="1"/>
</dbReference>
<proteinExistence type="predicted"/>
<dbReference type="PROSITE" id="PS51186">
    <property type="entry name" value="GNAT"/>
    <property type="match status" value="1"/>
</dbReference>
<dbReference type="EMBL" id="JAJFAT010000001">
    <property type="protein sequence ID" value="MCC3144006.1"/>
    <property type="molecule type" value="Genomic_DNA"/>
</dbReference>
<dbReference type="CDD" id="cd04301">
    <property type="entry name" value="NAT_SF"/>
    <property type="match status" value="1"/>
</dbReference>
<accession>A0AAW4WSL7</accession>
<dbReference type="GO" id="GO:0016747">
    <property type="term" value="F:acyltransferase activity, transferring groups other than amino-acyl groups"/>
    <property type="evidence" value="ECO:0007669"/>
    <property type="project" value="InterPro"/>
</dbReference>
<dbReference type="InterPro" id="IPR052523">
    <property type="entry name" value="Trichothecene_AcTrans"/>
</dbReference>
<dbReference type="Pfam" id="PF00583">
    <property type="entry name" value="Acetyltransf_1"/>
    <property type="match status" value="1"/>
</dbReference>